<organism evidence="3 4">
    <name type="scientific">Sulfitobacter alexandrii</name>
    <dbReference type="NCBI Taxonomy" id="1917485"/>
    <lineage>
        <taxon>Bacteria</taxon>
        <taxon>Pseudomonadati</taxon>
        <taxon>Pseudomonadota</taxon>
        <taxon>Alphaproteobacteria</taxon>
        <taxon>Rhodobacterales</taxon>
        <taxon>Roseobacteraceae</taxon>
        <taxon>Sulfitobacter</taxon>
    </lineage>
</organism>
<feature type="domain" description="T6SS Phospholipase effector Tle1-like catalytic" evidence="2">
    <location>
        <begin position="7"/>
        <end position="241"/>
    </location>
</feature>
<proteinExistence type="predicted"/>
<keyword evidence="4" id="KW-1185">Reference proteome</keyword>
<dbReference type="EMBL" id="CP018076">
    <property type="protein sequence ID" value="APE45469.1"/>
    <property type="molecule type" value="Genomic_DNA"/>
</dbReference>
<gene>
    <name evidence="3" type="ORF">BOO69_12540</name>
</gene>
<feature type="region of interest" description="Disordered" evidence="1">
    <location>
        <begin position="289"/>
        <end position="320"/>
    </location>
</feature>
<accession>A0A1J0WMI4</accession>
<reference evidence="3 4" key="1">
    <citation type="submission" date="2016-11" db="EMBL/GenBank/DDBJ databases">
        <title>Complete genome sequence of Sulfitobacter sp. AM1-D1, a toxic bacteria associated with marine dinoflagellate Alexandrium minutum in East China Sea.</title>
        <authorList>
            <person name="Yang Q."/>
            <person name="Zhang X."/>
            <person name="Tian X."/>
        </authorList>
    </citation>
    <scope>NUCLEOTIDE SEQUENCE [LARGE SCALE GENOMIC DNA]</scope>
    <source>
        <strain evidence="3 4">AM1-D1</strain>
    </source>
</reference>
<evidence type="ECO:0000313" key="4">
    <source>
        <dbReference type="Proteomes" id="UP000181897"/>
    </source>
</evidence>
<dbReference type="Proteomes" id="UP000181897">
    <property type="component" value="Chromosome"/>
</dbReference>
<protein>
    <recommendedName>
        <fullName evidence="2">T6SS Phospholipase effector Tle1-like catalytic domain-containing protein</fullName>
    </recommendedName>
</protein>
<evidence type="ECO:0000256" key="1">
    <source>
        <dbReference type="SAM" id="MobiDB-lite"/>
    </source>
</evidence>
<dbReference type="PANTHER" id="PTHR33840">
    <property type="match status" value="1"/>
</dbReference>
<dbReference type="PANTHER" id="PTHR33840:SF1">
    <property type="entry name" value="TLE1 PHOSPHOLIPASE DOMAIN-CONTAINING PROTEIN"/>
    <property type="match status" value="1"/>
</dbReference>
<sequence length="320" mass="35769">MSSLQPEHRTNAARAYKLLSENAYLLSLYYEPGLQWDNWRSIWAVITGRGINRQIQRAYGWLAARYRPGDRIFLLGYSRGAYAVRSLAGVMHQVGLLRADHATRATVERAYHHYRSDPGTTAARDFSAAHCHRGVQIDTIAVWDTVKSLGFNAPLLWRLSERTHGFHSHELGPDVLHGYHALAHDETRVAYAPVLWSTGARDVDRVEQVWFPGTHGDVGGHLGGFEAARPLANIPLVWMLEKLEARGLPLPGGWQRRFPVDEGAPSLGTFRGLGKLLVSRRRRRIGLDPSERLHESLPARAQAQGKRLGSHAGPHVDLTS</sequence>
<name>A0A1J0WMI4_9RHOB</name>
<dbReference type="AlphaFoldDB" id="A0A1J0WMI4"/>
<dbReference type="InterPro" id="IPR018712">
    <property type="entry name" value="Tle1-like_cat"/>
</dbReference>
<evidence type="ECO:0000259" key="2">
    <source>
        <dbReference type="Pfam" id="PF09994"/>
    </source>
</evidence>
<dbReference type="InterPro" id="IPR029058">
    <property type="entry name" value="AB_hydrolase_fold"/>
</dbReference>
<evidence type="ECO:0000313" key="3">
    <source>
        <dbReference type="EMBL" id="APE45469.1"/>
    </source>
</evidence>
<dbReference type="Pfam" id="PF09994">
    <property type="entry name" value="T6SS_Tle1-like_cat"/>
    <property type="match status" value="1"/>
</dbReference>
<dbReference type="SUPFAM" id="SSF53474">
    <property type="entry name" value="alpha/beta-Hydrolases"/>
    <property type="match status" value="1"/>
</dbReference>
<dbReference type="KEGG" id="suam:BOO69_12540"/>